<dbReference type="InterPro" id="IPR001098">
    <property type="entry name" value="DNA-dir_DNA_pol_A_palm_dom"/>
</dbReference>
<reference evidence="3 4" key="1">
    <citation type="journal article" date="2020" name="Microorganisms">
        <title>Reliable Identification of Environmental Pseudomonas Isolates Using the rpoD Gene.</title>
        <authorList>
            <consortium name="The Broad Institute Genome Sequencing Platform"/>
            <person name="Girard L."/>
            <person name="Lood C."/>
            <person name="Rokni-Zadeh H."/>
            <person name="van Noort V."/>
            <person name="Lavigne R."/>
            <person name="De Mot R."/>
        </authorList>
    </citation>
    <scope>NUCLEOTIDE SEQUENCE [LARGE SCALE GENOMIC DNA]</scope>
    <source>
        <strain evidence="3 4">ZA 5.3</strain>
    </source>
</reference>
<dbReference type="Gene3D" id="1.10.150.20">
    <property type="entry name" value="5' to 3' exonuclease, C-terminal subdomain"/>
    <property type="match status" value="1"/>
</dbReference>
<dbReference type="EMBL" id="CP077089">
    <property type="protein sequence ID" value="QXI03744.1"/>
    <property type="molecule type" value="Genomic_DNA"/>
</dbReference>
<sequence>MNNNKKALLFIHDYTEQGNDLFYLWDGAQIGEVTAEKLVTDDAEIICHDYWLIAPAIYRTTQQLPKIITDVEELRISTSGKKTDRELKEKTDIAQSLKARVDADTIKKYLAIFHRKSAVDDSILTTIGQALLELSEEIEILAKKLDEWDRFIKIERPITEQLIQSAAKGIAINEEKLRLHKKNIEFDYYMTLKSFSSKYNVPLEIPSDAEIINYLEPKGYDFSGVNVDYVLKFVPMQDDFAIDLLKLMKIAKSRKVLNLIPLSQRRIYPITDVFGSVTSRIYFKDPSLQNLAKQHRNILAPDKGKLFSYVDFDQYEAGIMGILSGDSEILRLYASGDLYETVAEEVFGNKTNRKEAKRLFLSYAYGMRKQSLYDAASNYGANRQAAKDFFNKFSVFEKWKVAIHSEFQQQGYVKTSLGNHMQREIIGPLSEQEKRSSVSQIVQGTASLIFKKTLLNLRSETNVQIKVPMHDAVLFQHDEKFNAETVAQIFSSTMTEHFEGKIQGKASISEFFEN</sequence>
<reference evidence="3 4" key="2">
    <citation type="journal article" date="2021" name="Microorganisms">
        <title>The Ever-Expanding Pseudomonas Genus: Description of 43 New Species and Partition of the Pseudomonas putida Group.</title>
        <authorList>
            <person name="Girard L."/>
            <person name="Lood C."/>
            <person name="Hofte M."/>
            <person name="Vandamme P."/>
            <person name="Rokni-Zadeh H."/>
            <person name="van Noort V."/>
            <person name="Lavigne R."/>
            <person name="De Mot R."/>
        </authorList>
    </citation>
    <scope>NUCLEOTIDE SEQUENCE [LARGE SCALE GENOMIC DNA]</scope>
    <source>
        <strain evidence="3 4">ZA 5.3</strain>
    </source>
</reference>
<dbReference type="SUPFAM" id="SSF56672">
    <property type="entry name" value="DNA/RNA polymerases"/>
    <property type="match status" value="1"/>
</dbReference>
<organism evidence="3 4">
    <name type="scientific">Pseudomonas tensinigenes</name>
    <dbReference type="NCBI Taxonomy" id="2745511"/>
    <lineage>
        <taxon>Bacteria</taxon>
        <taxon>Pseudomonadati</taxon>
        <taxon>Pseudomonadota</taxon>
        <taxon>Gammaproteobacteria</taxon>
        <taxon>Pseudomonadales</taxon>
        <taxon>Pseudomonadaceae</taxon>
        <taxon>Pseudomonas</taxon>
    </lineage>
</organism>
<comment type="subunit">
    <text evidence="1">Single-chain monomer with multiple functions.</text>
</comment>
<dbReference type="Gene3D" id="3.30.70.370">
    <property type="match status" value="1"/>
</dbReference>
<dbReference type="InterPro" id="IPR043502">
    <property type="entry name" value="DNA/RNA_pol_sf"/>
</dbReference>
<evidence type="ECO:0000259" key="2">
    <source>
        <dbReference type="SMART" id="SM00482"/>
    </source>
</evidence>
<dbReference type="PANTHER" id="PTHR10133:SF62">
    <property type="entry name" value="DNA POLYMERASE THETA"/>
    <property type="match status" value="1"/>
</dbReference>
<dbReference type="PANTHER" id="PTHR10133">
    <property type="entry name" value="DNA POLYMERASE I"/>
    <property type="match status" value="1"/>
</dbReference>
<dbReference type="InterPro" id="IPR002298">
    <property type="entry name" value="DNA_polymerase_A"/>
</dbReference>
<dbReference type="SMART" id="SM00482">
    <property type="entry name" value="POLAc"/>
    <property type="match status" value="1"/>
</dbReference>
<evidence type="ECO:0000313" key="3">
    <source>
        <dbReference type="EMBL" id="QXI03744.1"/>
    </source>
</evidence>
<dbReference type="Proteomes" id="UP000646386">
    <property type="component" value="Chromosome"/>
</dbReference>
<feature type="domain" description="DNA-directed DNA polymerase family A palm" evidence="2">
    <location>
        <begin position="295"/>
        <end position="480"/>
    </location>
</feature>
<dbReference type="RefSeq" id="WP_186616079.1">
    <property type="nucleotide sequence ID" value="NZ_CP077089.1"/>
</dbReference>
<name>A0ABX8PQT6_9PSED</name>
<evidence type="ECO:0000256" key="1">
    <source>
        <dbReference type="ARBA" id="ARBA00011541"/>
    </source>
</evidence>
<proteinExistence type="predicted"/>
<gene>
    <name evidence="3" type="ORF">HU718_017065</name>
</gene>
<accession>A0ABX8PQT6</accession>
<evidence type="ECO:0000313" key="4">
    <source>
        <dbReference type="Proteomes" id="UP000646386"/>
    </source>
</evidence>
<dbReference type="Pfam" id="PF00476">
    <property type="entry name" value="DNA_pol_A"/>
    <property type="match status" value="1"/>
</dbReference>
<protein>
    <submittedName>
        <fullName evidence="3">DNA polymerase I</fullName>
    </submittedName>
</protein>
<keyword evidence="4" id="KW-1185">Reference proteome</keyword>